<dbReference type="EMBL" id="WNYA01000010">
    <property type="protein sequence ID" value="KAG8554277.1"/>
    <property type="molecule type" value="Genomic_DNA"/>
</dbReference>
<gene>
    <name evidence="1" type="ORF">GDO81_003745</name>
</gene>
<protein>
    <submittedName>
        <fullName evidence="1">Uncharacterized protein</fullName>
    </submittedName>
</protein>
<comment type="caution">
    <text evidence="1">The sequence shown here is derived from an EMBL/GenBank/DDBJ whole genome shotgun (WGS) entry which is preliminary data.</text>
</comment>
<keyword evidence="2" id="KW-1185">Reference proteome</keyword>
<sequence>MVYLILKYLIIVKHDIVIGGVAPQRILRIQYVNMDLSVYIICGANSGYSLCGNLLQVSGSPRHNFSWKPKNGKSATMHGMWLGLSLSKDMPS</sequence>
<dbReference type="AlphaFoldDB" id="A0AAV6ZY71"/>
<evidence type="ECO:0000313" key="2">
    <source>
        <dbReference type="Proteomes" id="UP000824782"/>
    </source>
</evidence>
<accession>A0AAV6ZY71</accession>
<proteinExistence type="predicted"/>
<reference evidence="1" key="1">
    <citation type="thesis" date="2020" institute="ProQuest LLC" country="789 East Eisenhower Parkway, Ann Arbor, MI, USA">
        <title>Comparative Genomics and Chromosome Evolution.</title>
        <authorList>
            <person name="Mudd A.B."/>
        </authorList>
    </citation>
    <scope>NUCLEOTIDE SEQUENCE</scope>
    <source>
        <strain evidence="1">237g6f4</strain>
        <tissue evidence="1">Blood</tissue>
    </source>
</reference>
<name>A0AAV6ZY71_ENGPU</name>
<organism evidence="1 2">
    <name type="scientific">Engystomops pustulosus</name>
    <name type="common">Tungara frog</name>
    <name type="synonym">Physalaemus pustulosus</name>
    <dbReference type="NCBI Taxonomy" id="76066"/>
    <lineage>
        <taxon>Eukaryota</taxon>
        <taxon>Metazoa</taxon>
        <taxon>Chordata</taxon>
        <taxon>Craniata</taxon>
        <taxon>Vertebrata</taxon>
        <taxon>Euteleostomi</taxon>
        <taxon>Amphibia</taxon>
        <taxon>Batrachia</taxon>
        <taxon>Anura</taxon>
        <taxon>Neobatrachia</taxon>
        <taxon>Hyloidea</taxon>
        <taxon>Leptodactylidae</taxon>
        <taxon>Leiuperinae</taxon>
        <taxon>Engystomops</taxon>
    </lineage>
</organism>
<evidence type="ECO:0000313" key="1">
    <source>
        <dbReference type="EMBL" id="KAG8554277.1"/>
    </source>
</evidence>
<dbReference type="Proteomes" id="UP000824782">
    <property type="component" value="Unassembled WGS sequence"/>
</dbReference>